<protein>
    <submittedName>
        <fullName evidence="1">PAAR domain-containing protein</fullName>
    </submittedName>
</protein>
<reference evidence="1" key="1">
    <citation type="submission" date="2019-05" db="EMBL/GenBank/DDBJ databases">
        <title>Revised genome assembly of Burkholderiaceae (previously Ralstonia) sp. PBA.</title>
        <authorList>
            <person name="Gan H.M."/>
        </authorList>
    </citation>
    <scope>NUCLEOTIDE SEQUENCE</scope>
    <source>
        <strain evidence="1">PBA</strain>
    </source>
</reference>
<name>A0ACD3SQB2_9BURK</name>
<proteinExistence type="predicted"/>
<dbReference type="EMBL" id="AKCV02000015">
    <property type="protein sequence ID" value="TMS58435.1"/>
    <property type="molecule type" value="Genomic_DNA"/>
</dbReference>
<evidence type="ECO:0000313" key="2">
    <source>
        <dbReference type="Proteomes" id="UP000004277"/>
    </source>
</evidence>
<dbReference type="Proteomes" id="UP000004277">
    <property type="component" value="Unassembled WGS sequence"/>
</dbReference>
<evidence type="ECO:0000313" key="1">
    <source>
        <dbReference type="EMBL" id="TMS58435.1"/>
    </source>
</evidence>
<gene>
    <name evidence="1" type="ORF">MW7_006785</name>
</gene>
<accession>A0ACD3SQB2</accession>
<keyword evidence="2" id="KW-1185">Reference proteome</keyword>
<organism evidence="1 2">
    <name type="scientific">Imbroritus primus</name>
    <dbReference type="NCBI Taxonomy" id="3058603"/>
    <lineage>
        <taxon>Bacteria</taxon>
        <taxon>Pseudomonadati</taxon>
        <taxon>Pseudomonadota</taxon>
        <taxon>Betaproteobacteria</taxon>
        <taxon>Burkholderiales</taxon>
        <taxon>Burkholderiaceae</taxon>
        <taxon>Imbroritus</taxon>
    </lineage>
</organism>
<sequence length="176" mass="18981">MTTYRHLLRSGDSTSTNGILIASGDLIRGDVRVAVEGDYATCPACDGGGVVFNTCTPTFRQRGRRVLVHGAYVNCRCEAKPIVLASRGSLGIEVQIPEIEIPYGQHPSDMELMAAMQALCVEARRVREWRTAGYPGAAGNDALDRRLDADLGAACRSARDGLMRIKAVTLEIGEQT</sequence>
<comment type="caution">
    <text evidence="1">The sequence shown here is derived from an EMBL/GenBank/DDBJ whole genome shotgun (WGS) entry which is preliminary data.</text>
</comment>